<organism evidence="2 3">
    <name type="scientific">Gandjariella thermophila</name>
    <dbReference type="NCBI Taxonomy" id="1931992"/>
    <lineage>
        <taxon>Bacteria</taxon>
        <taxon>Bacillati</taxon>
        <taxon>Actinomycetota</taxon>
        <taxon>Actinomycetes</taxon>
        <taxon>Pseudonocardiales</taxon>
        <taxon>Pseudonocardiaceae</taxon>
        <taxon>Gandjariella</taxon>
    </lineage>
</organism>
<name>A0A4D4JGJ3_9PSEU</name>
<evidence type="ECO:0000313" key="3">
    <source>
        <dbReference type="Proteomes" id="UP000298860"/>
    </source>
</evidence>
<sequence length="108" mass="11827">MYWNVVVVAVTFAGSLARGQVRKDGTPRRPARHGRRDVIPVRAADGGDPPGRDRHKADPSNRSRDGRSDPEHVGRPGRPPTVPTSRGRRPRSVMGSPRRVVCPPKTVP</sequence>
<accession>A0A4D4JGJ3</accession>
<dbReference type="EMBL" id="BJFL01000032">
    <property type="protein sequence ID" value="GDY33013.1"/>
    <property type="molecule type" value="Genomic_DNA"/>
</dbReference>
<dbReference type="AlphaFoldDB" id="A0A4D4JGJ3"/>
<feature type="compositionally biased region" description="Basic and acidic residues" evidence="1">
    <location>
        <begin position="50"/>
        <end position="74"/>
    </location>
</feature>
<feature type="region of interest" description="Disordered" evidence="1">
    <location>
        <begin position="21"/>
        <end position="108"/>
    </location>
</feature>
<proteinExistence type="predicted"/>
<evidence type="ECO:0000256" key="1">
    <source>
        <dbReference type="SAM" id="MobiDB-lite"/>
    </source>
</evidence>
<keyword evidence="3" id="KW-1185">Reference proteome</keyword>
<comment type="caution">
    <text evidence="2">The sequence shown here is derived from an EMBL/GenBank/DDBJ whole genome shotgun (WGS) entry which is preliminary data.</text>
</comment>
<evidence type="ECO:0000313" key="2">
    <source>
        <dbReference type="EMBL" id="GDY33013.1"/>
    </source>
</evidence>
<reference evidence="3" key="1">
    <citation type="submission" date="2019-04" db="EMBL/GenBank/DDBJ databases">
        <title>Draft genome sequence of Pseudonocardiaceae bacterium SL3-2-4.</title>
        <authorList>
            <person name="Ningsih F."/>
            <person name="Yokota A."/>
            <person name="Sakai Y."/>
            <person name="Nanatani K."/>
            <person name="Yabe S."/>
            <person name="Oetari A."/>
            <person name="Sjamsuridzal W."/>
        </authorList>
    </citation>
    <scope>NUCLEOTIDE SEQUENCE [LARGE SCALE GENOMIC DNA]</scope>
    <source>
        <strain evidence="3">SL3-2-4</strain>
    </source>
</reference>
<gene>
    <name evidence="2" type="ORF">GTS_46460</name>
</gene>
<protein>
    <submittedName>
        <fullName evidence="2">Uncharacterized protein</fullName>
    </submittedName>
</protein>
<dbReference type="Proteomes" id="UP000298860">
    <property type="component" value="Unassembled WGS sequence"/>
</dbReference>